<proteinExistence type="predicted"/>
<feature type="compositionally biased region" description="Polar residues" evidence="2">
    <location>
        <begin position="211"/>
        <end position="225"/>
    </location>
</feature>
<evidence type="ECO:0000313" key="5">
    <source>
        <dbReference type="Proteomes" id="UP001239445"/>
    </source>
</evidence>
<feature type="domain" description="BHLH" evidence="3">
    <location>
        <begin position="286"/>
        <end position="351"/>
    </location>
</feature>
<keyword evidence="1" id="KW-0175">Coiled coil</keyword>
<evidence type="ECO:0000256" key="1">
    <source>
        <dbReference type="SAM" id="Coils"/>
    </source>
</evidence>
<comment type="caution">
    <text evidence="4">The sequence shown here is derived from an EMBL/GenBank/DDBJ whole genome shotgun (WGS) entry which is preliminary data.</text>
</comment>
<feature type="region of interest" description="Disordered" evidence="2">
    <location>
        <begin position="167"/>
        <end position="283"/>
    </location>
</feature>
<dbReference type="InterPro" id="IPR011598">
    <property type="entry name" value="bHLH_dom"/>
</dbReference>
<organism evidence="4 5">
    <name type="scientific">Echria macrotheca</name>
    <dbReference type="NCBI Taxonomy" id="438768"/>
    <lineage>
        <taxon>Eukaryota</taxon>
        <taxon>Fungi</taxon>
        <taxon>Dikarya</taxon>
        <taxon>Ascomycota</taxon>
        <taxon>Pezizomycotina</taxon>
        <taxon>Sordariomycetes</taxon>
        <taxon>Sordariomycetidae</taxon>
        <taxon>Sordariales</taxon>
        <taxon>Schizotheciaceae</taxon>
        <taxon>Echria</taxon>
    </lineage>
</organism>
<dbReference type="SUPFAM" id="SSF47459">
    <property type="entry name" value="HLH, helix-loop-helix DNA-binding domain"/>
    <property type="match status" value="1"/>
</dbReference>
<accession>A0AAJ0B5B4</accession>
<dbReference type="PROSITE" id="PS50888">
    <property type="entry name" value="BHLH"/>
    <property type="match status" value="1"/>
</dbReference>
<dbReference type="Gene3D" id="4.10.280.10">
    <property type="entry name" value="Helix-loop-helix DNA-binding domain"/>
    <property type="match status" value="1"/>
</dbReference>
<dbReference type="SMART" id="SM00353">
    <property type="entry name" value="HLH"/>
    <property type="match status" value="1"/>
</dbReference>
<dbReference type="CDD" id="cd11395">
    <property type="entry name" value="bHLHzip_SREBP_like"/>
    <property type="match status" value="1"/>
</dbReference>
<evidence type="ECO:0000313" key="4">
    <source>
        <dbReference type="EMBL" id="KAK1751958.1"/>
    </source>
</evidence>
<feature type="region of interest" description="Disordered" evidence="2">
    <location>
        <begin position="1"/>
        <end position="39"/>
    </location>
</feature>
<feature type="compositionally biased region" description="Polar residues" evidence="2">
    <location>
        <begin position="28"/>
        <end position="39"/>
    </location>
</feature>
<protein>
    <recommendedName>
        <fullName evidence="3">BHLH domain-containing protein</fullName>
    </recommendedName>
</protein>
<dbReference type="AlphaFoldDB" id="A0AAJ0B5B4"/>
<keyword evidence="5" id="KW-1185">Reference proteome</keyword>
<feature type="coiled-coil region" evidence="1">
    <location>
        <begin position="341"/>
        <end position="368"/>
    </location>
</feature>
<sequence length="393" mass="41963">MDPTPNSQRTTESFSNLNAQDSRMPGTTCPQSDIDASSASDNYIPWTAEQYCYTASSLDTNALVYCDNPNSRPPVATGGEANFFASSATVGVDSPAGPSVVYNMELSQTSMPPVLYSPSVPISPVSSLSPASPTLPFTSLTPLTVSGGMDYFSGGGFVSRDVWTGTGIGTEINPDPSHEHHSFSPPPTESSPTAAPPGSMAPLPRPRRRWSQTSNTGFPKQTTTQRQRRVGPKSPKATRPITPRRQHEDDPSHGGSSSARGSGGGERGGDGDGDESAADAVKDQGLIRRTHNLVEKQYRNRLNAQFERLLAVLPARYETLEGGQGLGDDVPDKSISKAEVLGMATRRINTLEQQNRELLARQDQLMWDLETAGGAAATAMSCTNPRLAPQPPY</sequence>
<dbReference type="Pfam" id="PF00010">
    <property type="entry name" value="HLH"/>
    <property type="match status" value="1"/>
</dbReference>
<gene>
    <name evidence="4" type="ORF">QBC47DRAFT_389351</name>
</gene>
<dbReference type="GO" id="GO:0046983">
    <property type="term" value="F:protein dimerization activity"/>
    <property type="evidence" value="ECO:0007669"/>
    <property type="project" value="InterPro"/>
</dbReference>
<name>A0AAJ0B5B4_9PEZI</name>
<reference evidence="4" key="1">
    <citation type="submission" date="2023-06" db="EMBL/GenBank/DDBJ databases">
        <title>Genome-scale phylogeny and comparative genomics of the fungal order Sordariales.</title>
        <authorList>
            <consortium name="Lawrence Berkeley National Laboratory"/>
            <person name="Hensen N."/>
            <person name="Bonometti L."/>
            <person name="Westerberg I."/>
            <person name="Brannstrom I.O."/>
            <person name="Guillou S."/>
            <person name="Cros-Aarteil S."/>
            <person name="Calhoun S."/>
            <person name="Haridas S."/>
            <person name="Kuo A."/>
            <person name="Mondo S."/>
            <person name="Pangilinan J."/>
            <person name="Riley R."/>
            <person name="Labutti K."/>
            <person name="Andreopoulos B."/>
            <person name="Lipzen A."/>
            <person name="Chen C."/>
            <person name="Yanf M."/>
            <person name="Daum C."/>
            <person name="Ng V."/>
            <person name="Clum A."/>
            <person name="Steindorff A."/>
            <person name="Ohm R."/>
            <person name="Martin F."/>
            <person name="Silar P."/>
            <person name="Natvig D."/>
            <person name="Lalanne C."/>
            <person name="Gautier V."/>
            <person name="Ament-Velasquez S.L."/>
            <person name="Kruys A."/>
            <person name="Hutchinson M.I."/>
            <person name="Powell A.J."/>
            <person name="Barry K."/>
            <person name="Miller A.N."/>
            <person name="Grigoriev I.V."/>
            <person name="Debuchy R."/>
            <person name="Gladieux P."/>
            <person name="Thoren M.H."/>
            <person name="Johannesson H."/>
        </authorList>
    </citation>
    <scope>NUCLEOTIDE SEQUENCE</scope>
    <source>
        <strain evidence="4">PSN4</strain>
    </source>
</reference>
<feature type="compositionally biased region" description="Polar residues" evidence="2">
    <location>
        <begin position="1"/>
        <end position="21"/>
    </location>
</feature>
<dbReference type="Proteomes" id="UP001239445">
    <property type="component" value="Unassembled WGS sequence"/>
</dbReference>
<dbReference type="InterPro" id="IPR036638">
    <property type="entry name" value="HLH_DNA-bd_sf"/>
</dbReference>
<evidence type="ECO:0000259" key="3">
    <source>
        <dbReference type="PROSITE" id="PS50888"/>
    </source>
</evidence>
<dbReference type="EMBL" id="MU839840">
    <property type="protein sequence ID" value="KAK1751958.1"/>
    <property type="molecule type" value="Genomic_DNA"/>
</dbReference>
<evidence type="ECO:0000256" key="2">
    <source>
        <dbReference type="SAM" id="MobiDB-lite"/>
    </source>
</evidence>